<dbReference type="InterPro" id="IPR011711">
    <property type="entry name" value="GntR_C"/>
</dbReference>
<dbReference type="InterPro" id="IPR036390">
    <property type="entry name" value="WH_DNA-bd_sf"/>
</dbReference>
<dbReference type="GO" id="GO:0003677">
    <property type="term" value="F:DNA binding"/>
    <property type="evidence" value="ECO:0007669"/>
    <property type="project" value="UniProtKB-KW"/>
</dbReference>
<dbReference type="Pfam" id="PF00392">
    <property type="entry name" value="GntR"/>
    <property type="match status" value="1"/>
</dbReference>
<dbReference type="AlphaFoldDB" id="A0A846XAX6"/>
<dbReference type="SUPFAM" id="SSF48008">
    <property type="entry name" value="GntR ligand-binding domain-like"/>
    <property type="match status" value="1"/>
</dbReference>
<dbReference type="Proteomes" id="UP000565715">
    <property type="component" value="Unassembled WGS sequence"/>
</dbReference>
<sequence>MTATERPKKTALLVAQRIVEDINRRGNQAGDRLPPEKAMLEAYDVGRGTLRESLRFLELQGVITLKPGPSGGPILQQPDSSALATSLSLLLQFQQAPFQTVIETRAALEPHMARLAAERMDEKDIATLIEIVELEQENLNDHTGFLSQTRRFHTAVAQGSGNLVFASLFIALFDILDGAAVGVEYPDRQRKLTVEIHSSIATAISERDLDRAEELMTTHMQALAGYTKKNYAEALAATVTWKM</sequence>
<evidence type="ECO:0000259" key="4">
    <source>
        <dbReference type="PROSITE" id="PS50949"/>
    </source>
</evidence>
<dbReference type="SMART" id="SM00895">
    <property type="entry name" value="FCD"/>
    <property type="match status" value="1"/>
</dbReference>
<evidence type="ECO:0000313" key="5">
    <source>
        <dbReference type="EMBL" id="NKY31960.1"/>
    </source>
</evidence>
<protein>
    <submittedName>
        <fullName evidence="5">FadR family transcriptional regulator</fullName>
    </submittedName>
</protein>
<keyword evidence="1" id="KW-0805">Transcription regulation</keyword>
<dbReference type="GO" id="GO:0003700">
    <property type="term" value="F:DNA-binding transcription factor activity"/>
    <property type="evidence" value="ECO:0007669"/>
    <property type="project" value="InterPro"/>
</dbReference>
<dbReference type="PRINTS" id="PR00035">
    <property type="entry name" value="HTHGNTR"/>
</dbReference>
<evidence type="ECO:0000256" key="1">
    <source>
        <dbReference type="ARBA" id="ARBA00023015"/>
    </source>
</evidence>
<accession>A0A846XAX6</accession>
<dbReference type="InterPro" id="IPR000524">
    <property type="entry name" value="Tscrpt_reg_HTH_GntR"/>
</dbReference>
<evidence type="ECO:0000256" key="2">
    <source>
        <dbReference type="ARBA" id="ARBA00023125"/>
    </source>
</evidence>
<keyword evidence="6" id="KW-1185">Reference proteome</keyword>
<organism evidence="5 6">
    <name type="scientific">Nocardia speluncae</name>
    <dbReference type="NCBI Taxonomy" id="419477"/>
    <lineage>
        <taxon>Bacteria</taxon>
        <taxon>Bacillati</taxon>
        <taxon>Actinomycetota</taxon>
        <taxon>Actinomycetes</taxon>
        <taxon>Mycobacteriales</taxon>
        <taxon>Nocardiaceae</taxon>
        <taxon>Nocardia</taxon>
    </lineage>
</organism>
<keyword evidence="3" id="KW-0804">Transcription</keyword>
<dbReference type="Pfam" id="PF07729">
    <property type="entry name" value="FCD"/>
    <property type="match status" value="1"/>
</dbReference>
<feature type="domain" description="HTH gntR-type" evidence="4">
    <location>
        <begin position="8"/>
        <end position="77"/>
    </location>
</feature>
<dbReference type="Gene3D" id="1.10.10.10">
    <property type="entry name" value="Winged helix-like DNA-binding domain superfamily/Winged helix DNA-binding domain"/>
    <property type="match status" value="1"/>
</dbReference>
<dbReference type="PROSITE" id="PS50949">
    <property type="entry name" value="HTH_GNTR"/>
    <property type="match status" value="1"/>
</dbReference>
<gene>
    <name evidence="5" type="ORF">HGA13_02560</name>
</gene>
<evidence type="ECO:0000313" key="6">
    <source>
        <dbReference type="Proteomes" id="UP000565715"/>
    </source>
</evidence>
<reference evidence="5 6" key="1">
    <citation type="submission" date="2020-04" db="EMBL/GenBank/DDBJ databases">
        <title>MicrobeNet Type strains.</title>
        <authorList>
            <person name="Nicholson A.C."/>
        </authorList>
    </citation>
    <scope>NUCLEOTIDE SEQUENCE [LARGE SCALE GENOMIC DNA]</scope>
    <source>
        <strain evidence="5 6">DSM 45078</strain>
    </source>
</reference>
<dbReference type="Gene3D" id="1.20.120.530">
    <property type="entry name" value="GntR ligand-binding domain-like"/>
    <property type="match status" value="1"/>
</dbReference>
<dbReference type="SUPFAM" id="SSF46785">
    <property type="entry name" value="Winged helix' DNA-binding domain"/>
    <property type="match status" value="1"/>
</dbReference>
<name>A0A846XAX6_9NOCA</name>
<dbReference type="PANTHER" id="PTHR43537:SF5">
    <property type="entry name" value="UXU OPERON TRANSCRIPTIONAL REGULATOR"/>
    <property type="match status" value="1"/>
</dbReference>
<dbReference type="EMBL" id="JAAXOO010000001">
    <property type="protein sequence ID" value="NKY31960.1"/>
    <property type="molecule type" value="Genomic_DNA"/>
</dbReference>
<dbReference type="InterPro" id="IPR008920">
    <property type="entry name" value="TF_FadR/GntR_C"/>
</dbReference>
<dbReference type="SMART" id="SM00345">
    <property type="entry name" value="HTH_GNTR"/>
    <property type="match status" value="1"/>
</dbReference>
<dbReference type="PANTHER" id="PTHR43537">
    <property type="entry name" value="TRANSCRIPTIONAL REGULATOR, GNTR FAMILY"/>
    <property type="match status" value="1"/>
</dbReference>
<evidence type="ECO:0000256" key="3">
    <source>
        <dbReference type="ARBA" id="ARBA00023163"/>
    </source>
</evidence>
<dbReference type="RefSeq" id="WP_068035625.1">
    <property type="nucleotide sequence ID" value="NZ_JAAXOO010000001.1"/>
</dbReference>
<proteinExistence type="predicted"/>
<keyword evidence="2" id="KW-0238">DNA-binding</keyword>
<comment type="caution">
    <text evidence="5">The sequence shown here is derived from an EMBL/GenBank/DDBJ whole genome shotgun (WGS) entry which is preliminary data.</text>
</comment>
<dbReference type="InterPro" id="IPR036388">
    <property type="entry name" value="WH-like_DNA-bd_sf"/>
</dbReference>